<dbReference type="Gene3D" id="3.10.129.10">
    <property type="entry name" value="Hotdog Thioesterase"/>
    <property type="match status" value="1"/>
</dbReference>
<proteinExistence type="predicted"/>
<reference evidence="2 3" key="1">
    <citation type="journal article" date="2007" name="Nat. Biotechnol.">
        <title>Genome sequence of the lignocellulose-bioconverting and xylose-fermenting yeast Pichia stipitis.</title>
        <authorList>
            <person name="Jeffries T.W."/>
            <person name="Grigoriev I.V."/>
            <person name="Grimwood J."/>
            <person name="Laplaza J.M."/>
            <person name="Aerts A."/>
            <person name="Salamov A."/>
            <person name="Schmutz J."/>
            <person name="Lindquist E."/>
            <person name="Dehal P."/>
            <person name="Shapiro H."/>
            <person name="Jin Y.S."/>
            <person name="Passoth V."/>
            <person name="Richardson P.M."/>
        </authorList>
    </citation>
    <scope>NUCLEOTIDE SEQUENCE [LARGE SCALE GENOMIC DNA]</scope>
    <source>
        <strain evidence="3">ATCC 58785 / CBS 6054 / NBRC 10063 / NRRL Y-11545</strain>
    </source>
</reference>
<dbReference type="KEGG" id="pic:PICST_66879"/>
<dbReference type="Proteomes" id="UP000002258">
    <property type="component" value="Chromosome 2"/>
</dbReference>
<dbReference type="InParanoid" id="A3LNQ1"/>
<dbReference type="RefSeq" id="XP_001382393.2">
    <property type="nucleotide sequence ID" value="XM_001382356.1"/>
</dbReference>
<dbReference type="OMA" id="YKLQSWE"/>
<organism evidence="2 3">
    <name type="scientific">Scheffersomyces stipitis (strain ATCC 58785 / CBS 6054 / NBRC 10063 / NRRL Y-11545)</name>
    <name type="common">Yeast</name>
    <name type="synonym">Pichia stipitis</name>
    <dbReference type="NCBI Taxonomy" id="322104"/>
    <lineage>
        <taxon>Eukaryota</taxon>
        <taxon>Fungi</taxon>
        <taxon>Dikarya</taxon>
        <taxon>Ascomycota</taxon>
        <taxon>Saccharomycotina</taxon>
        <taxon>Pichiomycetes</taxon>
        <taxon>Debaryomycetaceae</taxon>
        <taxon>Scheffersomyces</taxon>
    </lineage>
</organism>
<dbReference type="GeneID" id="4836896"/>
<evidence type="ECO:0008006" key="4">
    <source>
        <dbReference type="Google" id="ProtNLM"/>
    </source>
</evidence>
<dbReference type="PANTHER" id="PTHR47260">
    <property type="entry name" value="UPF0644 PROTEIN PB2B4.06"/>
    <property type="match status" value="1"/>
</dbReference>
<gene>
    <name evidence="2" type="ORF">PICST_66879</name>
</gene>
<accession>A3LNQ1</accession>
<keyword evidence="3" id="KW-1185">Reference proteome</keyword>
<dbReference type="InterPro" id="IPR029069">
    <property type="entry name" value="HotDog_dom_sf"/>
</dbReference>
<evidence type="ECO:0000256" key="1">
    <source>
        <dbReference type="SAM" id="MobiDB-lite"/>
    </source>
</evidence>
<protein>
    <recommendedName>
        <fullName evidence="4">Thioesterase domain-containing protein</fullName>
    </recommendedName>
</protein>
<feature type="region of interest" description="Disordered" evidence="1">
    <location>
        <begin position="134"/>
        <end position="159"/>
    </location>
</feature>
<evidence type="ECO:0000313" key="2">
    <source>
        <dbReference type="EMBL" id="ABN64364.2"/>
    </source>
</evidence>
<dbReference type="HOGENOM" id="CLU_052827_1_0_1"/>
<name>A3LNQ1_PICST</name>
<dbReference type="SUPFAM" id="SSF54637">
    <property type="entry name" value="Thioesterase/thiol ester dehydrase-isomerase"/>
    <property type="match status" value="1"/>
</dbReference>
<dbReference type="PANTHER" id="PTHR47260:SF1">
    <property type="entry name" value="UPF0644 PROTEIN PB2B4.06"/>
    <property type="match status" value="1"/>
</dbReference>
<evidence type="ECO:0000313" key="3">
    <source>
        <dbReference type="Proteomes" id="UP000002258"/>
    </source>
</evidence>
<dbReference type="OrthoDB" id="506431at2759"/>
<sequence length="317" mass="36442">MSRIVAHGARINRQLGGCKNVASLGISLRYYATRSEHDSPFDHFPIRRKPWISWKTTAVFFIVGSYFAYNETLFNTYEKFTSLDENDRQSSDILPMQLEYKLKNLPIYQQLAHPKNSNKWYKLQSWENLDHNVLDNQTPDFSEEDRRDQAVKSQSEYAEPSLTTSTLAKPGGILIKPVIFHNVETNEGVTIVHAGFRLCGYPFIIHGGIIATVLNETFKRNASLTSETSSNLKDDFKVENLTINYKFPTFANQFLIVKTRKKEGVDTNDRKTITLESVIQDKKGRTLVKSEALLHDTGRATNRIKEQEKQKSWNPFK</sequence>
<dbReference type="eggNOG" id="KOG4781">
    <property type="taxonomic scope" value="Eukaryota"/>
</dbReference>
<dbReference type="AlphaFoldDB" id="A3LNQ1"/>
<dbReference type="EMBL" id="CP000496">
    <property type="protein sequence ID" value="ABN64364.2"/>
    <property type="molecule type" value="Genomic_DNA"/>
</dbReference>
<dbReference type="InterPro" id="IPR052061">
    <property type="entry name" value="PTE-AB_protein"/>
</dbReference>
<dbReference type="FunCoup" id="A3LNQ1">
    <property type="interactions" value="82"/>
</dbReference>